<dbReference type="InterPro" id="IPR000195">
    <property type="entry name" value="Rab-GAP-TBC_dom"/>
</dbReference>
<dbReference type="InterPro" id="IPR050302">
    <property type="entry name" value="Rab_GAP_TBC_domain"/>
</dbReference>
<feature type="non-terminal residue" evidence="2">
    <location>
        <position position="1"/>
    </location>
</feature>
<dbReference type="FunFam" id="1.10.8.270:FF:000016">
    <property type="entry name" value="TBC1 domain family member 2A"/>
    <property type="match status" value="1"/>
</dbReference>
<comment type="caution">
    <text evidence="2">The sequence shown here is derived from an EMBL/GenBank/DDBJ whole genome shotgun (WGS) entry which is preliminary data.</text>
</comment>
<dbReference type="Gene3D" id="1.10.8.270">
    <property type="entry name" value="putative rabgap domain of human tbc1 domain family member 14 like domains"/>
    <property type="match status" value="1"/>
</dbReference>
<dbReference type="InterPro" id="IPR035969">
    <property type="entry name" value="Rab-GAP_TBC_sf"/>
</dbReference>
<dbReference type="GO" id="GO:0031267">
    <property type="term" value="F:small GTPase binding"/>
    <property type="evidence" value="ECO:0007669"/>
    <property type="project" value="TreeGrafter"/>
</dbReference>
<proteinExistence type="predicted"/>
<reference evidence="2 3" key="1">
    <citation type="journal article" date="2018" name="Gigascience">
        <title>Genomes of trombidid mites reveal novel predicted allergens and laterally-transferred genes associated with secondary metabolism.</title>
        <authorList>
            <person name="Dong X."/>
            <person name="Chaisiri K."/>
            <person name="Xia D."/>
            <person name="Armstrong S.D."/>
            <person name="Fang Y."/>
            <person name="Donnelly M.J."/>
            <person name="Kadowaki T."/>
            <person name="McGarry J.W."/>
            <person name="Darby A.C."/>
            <person name="Makepeace B.L."/>
        </authorList>
    </citation>
    <scope>NUCLEOTIDE SEQUENCE [LARGE SCALE GENOMIC DNA]</scope>
    <source>
        <strain evidence="2">UoL-UT</strain>
    </source>
</reference>
<feature type="non-terminal residue" evidence="2">
    <location>
        <position position="202"/>
    </location>
</feature>
<dbReference type="Pfam" id="PF00566">
    <property type="entry name" value="RabGAP-TBC"/>
    <property type="match status" value="1"/>
</dbReference>
<dbReference type="PANTHER" id="PTHR47219:SF19">
    <property type="entry name" value="USP6 N-TERMINAL-LIKE PROTEIN ISOFORM X1"/>
    <property type="match status" value="1"/>
</dbReference>
<gene>
    <name evidence="2" type="ORF">B4U80_04556</name>
</gene>
<dbReference type="VEuPathDB" id="VectorBase:LDEU013615"/>
<dbReference type="STRING" id="299467.A0A443RT77"/>
<dbReference type="Gene3D" id="1.10.472.80">
    <property type="entry name" value="Ypt/Rab-GAP domain of gyp1p, domain 3"/>
    <property type="match status" value="1"/>
</dbReference>
<dbReference type="SUPFAM" id="SSF47923">
    <property type="entry name" value="Ypt/Rab-GAP domain of gyp1p"/>
    <property type="match status" value="1"/>
</dbReference>
<protein>
    <submittedName>
        <fullName evidence="2">USP6 N-terminal-like protein</fullName>
    </submittedName>
</protein>
<keyword evidence="3" id="KW-1185">Reference proteome</keyword>
<dbReference type="GO" id="GO:0005096">
    <property type="term" value="F:GTPase activator activity"/>
    <property type="evidence" value="ECO:0007669"/>
    <property type="project" value="TreeGrafter"/>
</dbReference>
<name>A0A443RT77_9ACAR</name>
<dbReference type="EMBL" id="NCKV01039937">
    <property type="protein sequence ID" value="RWS18425.1"/>
    <property type="molecule type" value="Genomic_DNA"/>
</dbReference>
<dbReference type="AlphaFoldDB" id="A0A443RT77"/>
<evidence type="ECO:0000313" key="2">
    <source>
        <dbReference type="EMBL" id="RWS18425.1"/>
    </source>
</evidence>
<evidence type="ECO:0000313" key="3">
    <source>
        <dbReference type="Proteomes" id="UP000288716"/>
    </source>
</evidence>
<dbReference type="OrthoDB" id="294251at2759"/>
<organism evidence="2 3">
    <name type="scientific">Leptotrombidium deliense</name>
    <dbReference type="NCBI Taxonomy" id="299467"/>
    <lineage>
        <taxon>Eukaryota</taxon>
        <taxon>Metazoa</taxon>
        <taxon>Ecdysozoa</taxon>
        <taxon>Arthropoda</taxon>
        <taxon>Chelicerata</taxon>
        <taxon>Arachnida</taxon>
        <taxon>Acari</taxon>
        <taxon>Acariformes</taxon>
        <taxon>Trombidiformes</taxon>
        <taxon>Prostigmata</taxon>
        <taxon>Anystina</taxon>
        <taxon>Parasitengona</taxon>
        <taxon>Trombiculoidea</taxon>
        <taxon>Trombiculidae</taxon>
        <taxon>Leptotrombidium</taxon>
    </lineage>
</organism>
<feature type="domain" description="Rab-GAP TBC" evidence="1">
    <location>
        <begin position="12"/>
        <end position="202"/>
    </location>
</feature>
<dbReference type="PROSITE" id="PS50086">
    <property type="entry name" value="TBC_RABGAP"/>
    <property type="match status" value="1"/>
</dbReference>
<evidence type="ECO:0000259" key="1">
    <source>
        <dbReference type="PROSITE" id="PS50086"/>
    </source>
</evidence>
<dbReference type="SMART" id="SM00164">
    <property type="entry name" value="TBC"/>
    <property type="match status" value="1"/>
</dbReference>
<dbReference type="PANTHER" id="PTHR47219">
    <property type="entry name" value="RAB GTPASE-ACTIVATING PROTEIN 1-LIKE"/>
    <property type="match status" value="1"/>
</dbReference>
<accession>A0A443RT77</accession>
<sequence length="202" mass="24368">KIETLRQRVYKGIPSQTRGVVWCRLLGASELKKTNSGRYFEIMKFGILHSKFIVQIDKDVNRCFRNNVMFKQKYSIKQRELFRVLTAYSVYNSDLGYCQGMSELVALLLMFMTEENAFWCLHQLMSCDKYSMHGFFIPGFPKFFRFARHHNLVLKKYLTKVYKHFKECEVDLTLYNLKWFFQCFLNYVPFSLTLRLWDEWKS</sequence>
<dbReference type="Proteomes" id="UP000288716">
    <property type="component" value="Unassembled WGS sequence"/>
</dbReference>